<evidence type="ECO:0000313" key="2">
    <source>
        <dbReference type="Proteomes" id="UP000183974"/>
    </source>
</evidence>
<dbReference type="AlphaFoldDB" id="A0A1M7DRK5"/>
<dbReference type="Gene3D" id="3.30.10.10">
    <property type="entry name" value="Trypsin Inhibitor V, subunit A"/>
    <property type="match status" value="1"/>
</dbReference>
<dbReference type="STRING" id="337701.SAMN05444398_10618"/>
<reference evidence="1 2" key="1">
    <citation type="submission" date="2016-11" db="EMBL/GenBank/DDBJ databases">
        <authorList>
            <person name="Jaros S."/>
            <person name="Januszkiewicz K."/>
            <person name="Wedrychowicz H."/>
        </authorList>
    </citation>
    <scope>NUCLEOTIDE SEQUENCE [LARGE SCALE GENOMIC DNA]</scope>
    <source>
        <strain evidence="1 2">DSM 29589</strain>
    </source>
</reference>
<accession>A0A1M7DRK5</accession>
<dbReference type="Proteomes" id="UP000183974">
    <property type="component" value="Unassembled WGS sequence"/>
</dbReference>
<dbReference type="OrthoDB" id="8724542at2"/>
<name>A0A1M7DRK5_9RHOB</name>
<dbReference type="EMBL" id="FRBR01000006">
    <property type="protein sequence ID" value="SHL82120.1"/>
    <property type="molecule type" value="Genomic_DNA"/>
</dbReference>
<dbReference type="PROSITE" id="PS51257">
    <property type="entry name" value="PROKAR_LIPOPROTEIN"/>
    <property type="match status" value="1"/>
</dbReference>
<sequence length="96" mass="10278">MRTNLKTSILAICTAGALTGCVTDENNTEQGMCNPESIEKLIGLVNPTDQQIMEITGATAVRRANEGQPMTMELLPYRATVIMDAESGEVTQANCS</sequence>
<protein>
    <recommendedName>
        <fullName evidence="3">Peptidase inhibitor I78 family protein</fullName>
    </recommendedName>
</protein>
<evidence type="ECO:0000313" key="1">
    <source>
        <dbReference type="EMBL" id="SHL82120.1"/>
    </source>
</evidence>
<dbReference type="RefSeq" id="WP_073034950.1">
    <property type="nucleotide sequence ID" value="NZ_BMLR01000006.1"/>
</dbReference>
<keyword evidence="2" id="KW-1185">Reference proteome</keyword>
<evidence type="ECO:0008006" key="3">
    <source>
        <dbReference type="Google" id="ProtNLM"/>
    </source>
</evidence>
<organism evidence="1 2">
    <name type="scientific">Roseovarius pacificus</name>
    <dbReference type="NCBI Taxonomy" id="337701"/>
    <lineage>
        <taxon>Bacteria</taxon>
        <taxon>Pseudomonadati</taxon>
        <taxon>Pseudomonadota</taxon>
        <taxon>Alphaproteobacteria</taxon>
        <taxon>Rhodobacterales</taxon>
        <taxon>Roseobacteraceae</taxon>
        <taxon>Roseovarius</taxon>
    </lineage>
</organism>
<gene>
    <name evidence="1" type="ORF">SAMN05444398_10618</name>
</gene>
<proteinExistence type="predicted"/>